<feature type="transmembrane region" description="Helical" evidence="1">
    <location>
        <begin position="89"/>
        <end position="112"/>
    </location>
</feature>
<keyword evidence="5" id="KW-1185">Reference proteome</keyword>
<reference evidence="4" key="1">
    <citation type="submission" date="2022-10" db="EMBL/GenBank/DDBJ databases">
        <title>Catenovulum adriacola sp. nov. isolated in the Harbour of Susak.</title>
        <authorList>
            <person name="Schoch T."/>
            <person name="Reich S.J."/>
            <person name="Stoeferle S."/>
            <person name="Flaiz M."/>
            <person name="Kazda M."/>
            <person name="Riedel C.U."/>
            <person name="Duerre P."/>
        </authorList>
    </citation>
    <scope>NUCLEOTIDE SEQUENCE</scope>
    <source>
        <strain evidence="4">TS8</strain>
        <plasmid evidence="4">pCadTS8_1</plasmid>
    </source>
</reference>
<evidence type="ECO:0000259" key="3">
    <source>
        <dbReference type="Pfam" id="PF16220"/>
    </source>
</evidence>
<organism evidence="4 5">
    <name type="scientific">Catenovulum adriaticum</name>
    <dbReference type="NCBI Taxonomy" id="2984846"/>
    <lineage>
        <taxon>Bacteria</taxon>
        <taxon>Pseudomonadati</taxon>
        <taxon>Pseudomonadota</taxon>
        <taxon>Gammaproteobacteria</taxon>
        <taxon>Alteromonadales</taxon>
        <taxon>Alteromonadaceae</taxon>
        <taxon>Catenovulum</taxon>
    </lineage>
</organism>
<gene>
    <name evidence="4" type="ORF">OLW01_15695</name>
</gene>
<dbReference type="PIRSF" id="PIRSF018266">
    <property type="entry name" value="FecR"/>
    <property type="match status" value="1"/>
</dbReference>
<evidence type="ECO:0000313" key="4">
    <source>
        <dbReference type="EMBL" id="WAJ71780.1"/>
    </source>
</evidence>
<keyword evidence="1" id="KW-0812">Transmembrane</keyword>
<name>A0ABY7AQF0_9ALTE</name>
<feature type="domain" description="FecR N-terminal" evidence="3">
    <location>
        <begin position="19"/>
        <end position="52"/>
    </location>
</feature>
<dbReference type="Gene3D" id="2.60.120.1440">
    <property type="match status" value="1"/>
</dbReference>
<dbReference type="RefSeq" id="WP_268076502.1">
    <property type="nucleotide sequence ID" value="NZ_CP109966.1"/>
</dbReference>
<sequence length="358" mass="40555">MTDNIIRMPQRAKQADIDEQALHWLMELDRGDMPAERKKQLQIWLAKSPAHKYSFLAHAKLWDELDVMAELADIIPYQTPQVKAAQPKYYLYAASALIACFMLAFLTSPVWLSDAQQPQIVQQTVVEQIYATSKGEMRTFVLADGSEVSLNTDSQIVAKYDQNYRNIELVKGELHIKVAHNQDKPLNILVEDKMIQAVGTAFNVQYLAKSEIELIVSEGKVMVADSGLLQDKVNFAKMTQPLQQTLLLRAGQKIAIDSQRSINSLKARVEDVSAKLDINLSWLSGSVTFSGEPMAQAIEQVNRYLQQPIYLADEEVKNIRVIGRFEHGKLDSFLQDLERNFNVSLVKNEQGEIYLSKK</sequence>
<geneLocation type="plasmid" evidence="4 5">
    <name>pCadTS8_1</name>
</geneLocation>
<evidence type="ECO:0000256" key="1">
    <source>
        <dbReference type="SAM" id="Phobius"/>
    </source>
</evidence>
<feature type="domain" description="FecR protein" evidence="2">
    <location>
        <begin position="130"/>
        <end position="221"/>
    </location>
</feature>
<dbReference type="Proteomes" id="UP001163726">
    <property type="component" value="Plasmid pCadTS8_1"/>
</dbReference>
<dbReference type="InterPro" id="IPR032623">
    <property type="entry name" value="FecR_N"/>
</dbReference>
<dbReference type="Pfam" id="PF04773">
    <property type="entry name" value="FecR"/>
    <property type="match status" value="1"/>
</dbReference>
<protein>
    <submittedName>
        <fullName evidence="4">FecR domain-containing protein</fullName>
    </submittedName>
</protein>
<keyword evidence="1" id="KW-1133">Transmembrane helix</keyword>
<dbReference type="PANTHER" id="PTHR30273:SF2">
    <property type="entry name" value="PROTEIN FECR"/>
    <property type="match status" value="1"/>
</dbReference>
<keyword evidence="4" id="KW-0614">Plasmid</keyword>
<proteinExistence type="predicted"/>
<dbReference type="EMBL" id="CP109966">
    <property type="protein sequence ID" value="WAJ71780.1"/>
    <property type="molecule type" value="Genomic_DNA"/>
</dbReference>
<dbReference type="Gene3D" id="3.55.50.30">
    <property type="match status" value="1"/>
</dbReference>
<dbReference type="InterPro" id="IPR012373">
    <property type="entry name" value="Ferrdict_sens_TM"/>
</dbReference>
<dbReference type="InterPro" id="IPR006860">
    <property type="entry name" value="FecR"/>
</dbReference>
<keyword evidence="1" id="KW-0472">Membrane</keyword>
<dbReference type="Pfam" id="PF16220">
    <property type="entry name" value="DUF4880"/>
    <property type="match status" value="1"/>
</dbReference>
<evidence type="ECO:0000259" key="2">
    <source>
        <dbReference type="Pfam" id="PF04773"/>
    </source>
</evidence>
<dbReference type="PANTHER" id="PTHR30273">
    <property type="entry name" value="PERIPLASMIC SIGNAL SENSOR AND SIGMA FACTOR ACTIVATOR FECR-RELATED"/>
    <property type="match status" value="1"/>
</dbReference>
<accession>A0ABY7AQF0</accession>
<evidence type="ECO:0000313" key="5">
    <source>
        <dbReference type="Proteomes" id="UP001163726"/>
    </source>
</evidence>